<reference evidence="1" key="1">
    <citation type="submission" date="2014-09" db="EMBL/GenBank/DDBJ databases">
        <authorList>
            <person name="Magalhaes I.L.F."/>
            <person name="Oliveira U."/>
            <person name="Santos F.R."/>
            <person name="Vidigal T.H.D.A."/>
            <person name="Brescovit A.D."/>
            <person name="Santos A.J."/>
        </authorList>
    </citation>
    <scope>NUCLEOTIDE SEQUENCE</scope>
    <source>
        <tissue evidence="1">Shoot tissue taken approximately 20 cm above the soil surface</tissue>
    </source>
</reference>
<sequence>MSISDEITLEIPAMKIFCGESATMSDINGISSAGFLGVTFVISTYSLGRRIFKADPLRGLPSKERAVVASSGVRNSANP</sequence>
<dbReference type="AlphaFoldDB" id="A0A0A9EKB3"/>
<reference evidence="1" key="2">
    <citation type="journal article" date="2015" name="Data Brief">
        <title>Shoot transcriptome of the giant reed, Arundo donax.</title>
        <authorList>
            <person name="Barrero R.A."/>
            <person name="Guerrero F.D."/>
            <person name="Moolhuijzen P."/>
            <person name="Goolsby J.A."/>
            <person name="Tidwell J."/>
            <person name="Bellgard S.E."/>
            <person name="Bellgard M.I."/>
        </authorList>
    </citation>
    <scope>NUCLEOTIDE SEQUENCE</scope>
    <source>
        <tissue evidence="1">Shoot tissue taken approximately 20 cm above the soil surface</tissue>
    </source>
</reference>
<accession>A0A0A9EKB3</accession>
<proteinExistence type="predicted"/>
<protein>
    <submittedName>
        <fullName evidence="1">Uncharacterized protein</fullName>
    </submittedName>
</protein>
<dbReference type="EMBL" id="GBRH01198442">
    <property type="protein sequence ID" value="JAD99453.1"/>
    <property type="molecule type" value="Transcribed_RNA"/>
</dbReference>
<evidence type="ECO:0000313" key="1">
    <source>
        <dbReference type="EMBL" id="JAD99453.1"/>
    </source>
</evidence>
<name>A0A0A9EKB3_ARUDO</name>
<organism evidence="1">
    <name type="scientific">Arundo donax</name>
    <name type="common">Giant reed</name>
    <name type="synonym">Donax arundinaceus</name>
    <dbReference type="NCBI Taxonomy" id="35708"/>
    <lineage>
        <taxon>Eukaryota</taxon>
        <taxon>Viridiplantae</taxon>
        <taxon>Streptophyta</taxon>
        <taxon>Embryophyta</taxon>
        <taxon>Tracheophyta</taxon>
        <taxon>Spermatophyta</taxon>
        <taxon>Magnoliopsida</taxon>
        <taxon>Liliopsida</taxon>
        <taxon>Poales</taxon>
        <taxon>Poaceae</taxon>
        <taxon>PACMAD clade</taxon>
        <taxon>Arundinoideae</taxon>
        <taxon>Arundineae</taxon>
        <taxon>Arundo</taxon>
    </lineage>
</organism>